<dbReference type="GO" id="GO:0080120">
    <property type="term" value="P:CAAX-box protein maturation"/>
    <property type="evidence" value="ECO:0007669"/>
    <property type="project" value="UniProtKB-ARBA"/>
</dbReference>
<feature type="transmembrane region" description="Helical" evidence="1">
    <location>
        <begin position="140"/>
        <end position="159"/>
    </location>
</feature>
<reference evidence="3 4" key="1">
    <citation type="journal article" date="2016" name="Gut Pathog.">
        <title>Whole genome sequencing of "Faecalibaculum rodentium" ALO17, isolated from C57BL/6J laboratory mouse feces.</title>
        <authorList>
            <person name="Lim S."/>
            <person name="Chang D.H."/>
            <person name="Ahn S."/>
            <person name="Kim B.C."/>
        </authorList>
    </citation>
    <scope>NUCLEOTIDE SEQUENCE [LARGE SCALE GENOMIC DNA]</scope>
    <source>
        <strain evidence="3 4">Alo17</strain>
    </source>
</reference>
<gene>
    <name evidence="3" type="ORF">AALO17_05390</name>
</gene>
<dbReference type="PATRIC" id="fig|1702221.3.peg.516"/>
<keyword evidence="1" id="KW-0812">Transmembrane</keyword>
<accession>A0A140DSP6</accession>
<organism evidence="3 4">
    <name type="scientific">Faecalibaculum rodentium</name>
    <dbReference type="NCBI Taxonomy" id="1702221"/>
    <lineage>
        <taxon>Bacteria</taxon>
        <taxon>Bacillati</taxon>
        <taxon>Bacillota</taxon>
        <taxon>Erysipelotrichia</taxon>
        <taxon>Erysipelotrichales</taxon>
        <taxon>Erysipelotrichaceae</taxon>
        <taxon>Faecalibaculum</taxon>
    </lineage>
</organism>
<dbReference type="PANTHER" id="PTHR36435:SF1">
    <property type="entry name" value="CAAX AMINO TERMINAL PROTEASE FAMILY PROTEIN"/>
    <property type="match status" value="1"/>
</dbReference>
<feature type="transmembrane region" description="Helical" evidence="1">
    <location>
        <begin position="41"/>
        <end position="60"/>
    </location>
</feature>
<protein>
    <recommendedName>
        <fullName evidence="2">CAAX prenyl protease 2/Lysostaphin resistance protein A-like domain-containing protein</fullName>
    </recommendedName>
</protein>
<evidence type="ECO:0000259" key="2">
    <source>
        <dbReference type="Pfam" id="PF02517"/>
    </source>
</evidence>
<sequence>MKQVSGLRKFWNEHSLALALTLILVYVVGTGSLRNSVGDESIFMTVWMVALTLSVVLLTIRLHAGQKLGLGPVWFGRRQLYLLALLPIPAVNLLAGLHASAPVSSLLCESVSMILVGFLEEVIMRGYLFEALRKDSLKEAVLITSLTFGIGHIVNLFTGQTTLSTLLQVGYALAIGLVFALVLVKTGSLWPCIFIHSLMDLLAVFAGQISSQQAALVSLLLMVYCLGLAWYLWKKVPGSVQTG</sequence>
<feature type="domain" description="CAAX prenyl protease 2/Lysostaphin resistance protein A-like" evidence="2">
    <location>
        <begin position="111"/>
        <end position="201"/>
    </location>
</feature>
<feature type="transmembrane region" description="Helical" evidence="1">
    <location>
        <begin position="12"/>
        <end position="29"/>
    </location>
</feature>
<evidence type="ECO:0000313" key="3">
    <source>
        <dbReference type="EMBL" id="AMK53673.1"/>
    </source>
</evidence>
<dbReference type="OrthoDB" id="371054at2"/>
<feature type="transmembrane region" description="Helical" evidence="1">
    <location>
        <begin position="165"/>
        <end position="184"/>
    </location>
</feature>
<keyword evidence="4" id="KW-1185">Reference proteome</keyword>
<dbReference type="KEGG" id="fro:AALO17_05390"/>
<dbReference type="InterPro" id="IPR052710">
    <property type="entry name" value="CAAX_protease"/>
</dbReference>
<feature type="transmembrane region" description="Helical" evidence="1">
    <location>
        <begin position="215"/>
        <end position="233"/>
    </location>
</feature>
<name>A0A140DSP6_9FIRM</name>
<feature type="transmembrane region" description="Helical" evidence="1">
    <location>
        <begin position="80"/>
        <end position="99"/>
    </location>
</feature>
<dbReference type="InterPro" id="IPR003675">
    <property type="entry name" value="Rce1/LyrA-like_dom"/>
</dbReference>
<proteinExistence type="predicted"/>
<dbReference type="PANTHER" id="PTHR36435">
    <property type="entry name" value="SLR1288 PROTEIN"/>
    <property type="match status" value="1"/>
</dbReference>
<evidence type="ECO:0000313" key="4">
    <source>
        <dbReference type="Proteomes" id="UP000069771"/>
    </source>
</evidence>
<dbReference type="RefSeq" id="WP_067555093.1">
    <property type="nucleotide sequence ID" value="NZ_CAOUDG010000024.1"/>
</dbReference>
<evidence type="ECO:0000256" key="1">
    <source>
        <dbReference type="SAM" id="Phobius"/>
    </source>
</evidence>
<dbReference type="AlphaFoldDB" id="A0A140DSP6"/>
<dbReference type="EMBL" id="CP011391">
    <property type="protein sequence ID" value="AMK53673.1"/>
    <property type="molecule type" value="Genomic_DNA"/>
</dbReference>
<dbReference type="GO" id="GO:0004175">
    <property type="term" value="F:endopeptidase activity"/>
    <property type="evidence" value="ECO:0007669"/>
    <property type="project" value="UniProtKB-ARBA"/>
</dbReference>
<dbReference type="Pfam" id="PF02517">
    <property type="entry name" value="Rce1-like"/>
    <property type="match status" value="1"/>
</dbReference>
<dbReference type="Proteomes" id="UP000069771">
    <property type="component" value="Chromosome"/>
</dbReference>
<dbReference type="STRING" id="1702221.AALO17_05390"/>
<feature type="transmembrane region" description="Helical" evidence="1">
    <location>
        <begin position="111"/>
        <end position="128"/>
    </location>
</feature>
<dbReference type="GeneID" id="78477377"/>
<keyword evidence="1" id="KW-1133">Transmembrane helix</keyword>
<keyword evidence="1" id="KW-0472">Membrane</keyword>